<dbReference type="AlphaFoldDB" id="M0ATR6"/>
<dbReference type="InterPro" id="IPR016181">
    <property type="entry name" value="Acyl_CoA_acyltransferase"/>
</dbReference>
<dbReference type="EMBL" id="AOIN01000040">
    <property type="protein sequence ID" value="ELZ02086.1"/>
    <property type="molecule type" value="Genomic_DNA"/>
</dbReference>
<gene>
    <name evidence="4" type="ORF">C482_05791</name>
</gene>
<feature type="domain" description="N-acetyltransferase" evidence="3">
    <location>
        <begin position="4"/>
        <end position="156"/>
    </location>
</feature>
<name>M0ATR6_9EURY</name>
<sequence>MIEVAIRGASVADAETLAEVYRSAYSENQRLGFPTKAASATSETVKNWVEDSRLFVAQMDDEIVGGVRLEVTDDDRIKLSRLAVHEEWKGKGIGGELLDYAEALVREWGHSTVWLTTPEEHPYLPALYRNRGYERTEPYPLEYREYDEIVMEKQIQ</sequence>
<dbReference type="STRING" id="1227492.C482_05791"/>
<keyword evidence="5" id="KW-1185">Reference proteome</keyword>
<accession>M0ATR6</accession>
<dbReference type="PROSITE" id="PS51186">
    <property type="entry name" value="GNAT"/>
    <property type="match status" value="1"/>
</dbReference>
<dbReference type="InterPro" id="IPR050832">
    <property type="entry name" value="Bact_Acetyltransf"/>
</dbReference>
<dbReference type="InterPro" id="IPR000182">
    <property type="entry name" value="GNAT_dom"/>
</dbReference>
<evidence type="ECO:0000256" key="2">
    <source>
        <dbReference type="ARBA" id="ARBA00023315"/>
    </source>
</evidence>
<proteinExistence type="predicted"/>
<dbReference type="GO" id="GO:0016747">
    <property type="term" value="F:acyltransferase activity, transferring groups other than amino-acyl groups"/>
    <property type="evidence" value="ECO:0007669"/>
    <property type="project" value="InterPro"/>
</dbReference>
<dbReference type="Pfam" id="PF00583">
    <property type="entry name" value="Acetyltransf_1"/>
    <property type="match status" value="1"/>
</dbReference>
<dbReference type="CDD" id="cd04301">
    <property type="entry name" value="NAT_SF"/>
    <property type="match status" value="1"/>
</dbReference>
<protein>
    <submittedName>
        <fullName evidence="4">N-acetyltransferase GCN5</fullName>
    </submittedName>
</protein>
<organism evidence="4 5">
    <name type="scientific">Natrialba chahannaoensis JCM 10990</name>
    <dbReference type="NCBI Taxonomy" id="1227492"/>
    <lineage>
        <taxon>Archaea</taxon>
        <taxon>Methanobacteriati</taxon>
        <taxon>Methanobacteriota</taxon>
        <taxon>Stenosarchaea group</taxon>
        <taxon>Halobacteria</taxon>
        <taxon>Halobacteriales</taxon>
        <taxon>Natrialbaceae</taxon>
        <taxon>Natrialba</taxon>
    </lineage>
</organism>
<dbReference type="Proteomes" id="UP000011693">
    <property type="component" value="Unassembled WGS sequence"/>
</dbReference>
<evidence type="ECO:0000256" key="1">
    <source>
        <dbReference type="ARBA" id="ARBA00022679"/>
    </source>
</evidence>
<evidence type="ECO:0000313" key="5">
    <source>
        <dbReference type="Proteomes" id="UP000011693"/>
    </source>
</evidence>
<keyword evidence="2" id="KW-0012">Acyltransferase</keyword>
<evidence type="ECO:0000313" key="4">
    <source>
        <dbReference type="EMBL" id="ELZ02086.1"/>
    </source>
</evidence>
<reference evidence="4 5" key="1">
    <citation type="journal article" date="2014" name="PLoS Genet.">
        <title>Phylogenetically driven sequencing of extremely halophilic archaea reveals strategies for static and dynamic osmo-response.</title>
        <authorList>
            <person name="Becker E.A."/>
            <person name="Seitzer P.M."/>
            <person name="Tritt A."/>
            <person name="Larsen D."/>
            <person name="Krusor M."/>
            <person name="Yao A.I."/>
            <person name="Wu D."/>
            <person name="Madern D."/>
            <person name="Eisen J.A."/>
            <person name="Darling A.E."/>
            <person name="Facciotti M.T."/>
        </authorList>
    </citation>
    <scope>NUCLEOTIDE SEQUENCE [LARGE SCALE GENOMIC DNA]</scope>
    <source>
        <strain evidence="4 5">JCM 10990</strain>
    </source>
</reference>
<dbReference type="OrthoDB" id="11597at2157"/>
<evidence type="ECO:0000259" key="3">
    <source>
        <dbReference type="PROSITE" id="PS51186"/>
    </source>
</evidence>
<dbReference type="PANTHER" id="PTHR43877">
    <property type="entry name" value="AMINOALKYLPHOSPHONATE N-ACETYLTRANSFERASE-RELATED-RELATED"/>
    <property type="match status" value="1"/>
</dbReference>
<keyword evidence="1 4" id="KW-0808">Transferase</keyword>
<dbReference type="RefSeq" id="WP_006166547.1">
    <property type="nucleotide sequence ID" value="NZ_AOIN01000040.1"/>
</dbReference>
<dbReference type="SUPFAM" id="SSF55729">
    <property type="entry name" value="Acyl-CoA N-acyltransferases (Nat)"/>
    <property type="match status" value="1"/>
</dbReference>
<comment type="caution">
    <text evidence="4">The sequence shown here is derived from an EMBL/GenBank/DDBJ whole genome shotgun (WGS) entry which is preliminary data.</text>
</comment>
<dbReference type="Gene3D" id="3.40.630.30">
    <property type="match status" value="1"/>
</dbReference>